<dbReference type="SUPFAM" id="SSF47384">
    <property type="entry name" value="Homodimeric domain of signal transducing histidine kinase"/>
    <property type="match status" value="1"/>
</dbReference>
<dbReference type="Pfam" id="PF13426">
    <property type="entry name" value="PAS_9"/>
    <property type="match status" value="1"/>
</dbReference>
<protein>
    <recommendedName>
        <fullName evidence="2">histidine kinase</fullName>
        <ecNumber evidence="2">2.7.13.3</ecNumber>
    </recommendedName>
</protein>
<dbReference type="Gene3D" id="3.30.565.10">
    <property type="entry name" value="Histidine kinase-like ATPase, C-terminal domain"/>
    <property type="match status" value="1"/>
</dbReference>
<sequence length="415" mass="47322">MSKRLEVKKEAAVRLNDFYSALEGKKRPEENPQEYRLKYNLLLKRFNEMEKVYTFHRNLIQNMSGSLVTIDEQGKITFMNRSALAAIGYNLDEVMDKPLLEFFADRSEGEKIVHRILKERFIYESKETHLITKNGEIFPIGFSTSYPGAIKNGDTTHVIFSFRNIKQVINLRRQIERMERLATLGELSTGIAHEIRNPLAGIKTSAQVLEESFSPADFRSQLVTRIVKEIDRSNELLKRFFNFAKPSRPKQGLHNIEMIIDGVYLLLAPRFGKKRINFRTDFASDTPQVYVDESQIEQVILNIFLNAIDAMPKGGDLIVTTQTLEKAKLEQESPEQKAVQVSIKDTGSGIPHEQLEKIFNPFFTTKSDGLGLGLSISNRLLAENGGKMEVESEVGQGTVIHLYLPIIDAQERYYG</sequence>
<dbReference type="InterPro" id="IPR036097">
    <property type="entry name" value="HisK_dim/P_sf"/>
</dbReference>
<keyword evidence="7" id="KW-0067">ATP-binding</keyword>
<dbReference type="SMART" id="SM00387">
    <property type="entry name" value="HATPase_c"/>
    <property type="match status" value="1"/>
</dbReference>
<evidence type="ECO:0000256" key="6">
    <source>
        <dbReference type="ARBA" id="ARBA00022777"/>
    </source>
</evidence>
<dbReference type="SMART" id="SM00388">
    <property type="entry name" value="HisKA"/>
    <property type="match status" value="1"/>
</dbReference>
<dbReference type="PROSITE" id="PS50109">
    <property type="entry name" value="HIS_KIN"/>
    <property type="match status" value="1"/>
</dbReference>
<keyword evidence="4" id="KW-0808">Transferase</keyword>
<dbReference type="PANTHER" id="PTHR43065">
    <property type="entry name" value="SENSOR HISTIDINE KINASE"/>
    <property type="match status" value="1"/>
</dbReference>
<dbReference type="InterPro" id="IPR005467">
    <property type="entry name" value="His_kinase_dom"/>
</dbReference>
<evidence type="ECO:0000256" key="1">
    <source>
        <dbReference type="ARBA" id="ARBA00000085"/>
    </source>
</evidence>
<dbReference type="GO" id="GO:0005524">
    <property type="term" value="F:ATP binding"/>
    <property type="evidence" value="ECO:0007669"/>
    <property type="project" value="UniProtKB-KW"/>
</dbReference>
<evidence type="ECO:0000256" key="4">
    <source>
        <dbReference type="ARBA" id="ARBA00022679"/>
    </source>
</evidence>
<comment type="caution">
    <text evidence="11">The sequence shown here is derived from an EMBL/GenBank/DDBJ whole genome shotgun (WGS) entry which is preliminary data.</text>
</comment>
<name>A0A7V4WW12_CALAY</name>
<dbReference type="SUPFAM" id="SSF55874">
    <property type="entry name" value="ATPase domain of HSP90 chaperone/DNA topoisomerase II/histidine kinase"/>
    <property type="match status" value="1"/>
</dbReference>
<dbReference type="Gene3D" id="1.10.287.130">
    <property type="match status" value="1"/>
</dbReference>
<dbReference type="PRINTS" id="PR00344">
    <property type="entry name" value="BCTRLSENSOR"/>
</dbReference>
<dbReference type="EC" id="2.7.13.3" evidence="2"/>
<keyword evidence="6" id="KW-0418">Kinase</keyword>
<keyword evidence="8" id="KW-0902">Two-component regulatory system</keyword>
<dbReference type="NCBIfam" id="TIGR00229">
    <property type="entry name" value="sensory_box"/>
    <property type="match status" value="1"/>
</dbReference>
<dbReference type="InterPro" id="IPR004358">
    <property type="entry name" value="Sig_transdc_His_kin-like_C"/>
</dbReference>
<evidence type="ECO:0000313" key="11">
    <source>
        <dbReference type="EMBL" id="HGY56433.1"/>
    </source>
</evidence>
<evidence type="ECO:0000256" key="7">
    <source>
        <dbReference type="ARBA" id="ARBA00022840"/>
    </source>
</evidence>
<dbReference type="Proteomes" id="UP000885779">
    <property type="component" value="Unassembled WGS sequence"/>
</dbReference>
<dbReference type="GO" id="GO:0000155">
    <property type="term" value="F:phosphorelay sensor kinase activity"/>
    <property type="evidence" value="ECO:0007669"/>
    <property type="project" value="InterPro"/>
</dbReference>
<accession>A0A7V4WW12</accession>
<dbReference type="Pfam" id="PF00512">
    <property type="entry name" value="HisKA"/>
    <property type="match status" value="1"/>
</dbReference>
<dbReference type="InterPro" id="IPR003661">
    <property type="entry name" value="HisK_dim/P_dom"/>
</dbReference>
<keyword evidence="5" id="KW-0547">Nucleotide-binding</keyword>
<dbReference type="InterPro" id="IPR000014">
    <property type="entry name" value="PAS"/>
</dbReference>
<dbReference type="InterPro" id="IPR036890">
    <property type="entry name" value="HATPase_C_sf"/>
</dbReference>
<feature type="domain" description="PAS" evidence="10">
    <location>
        <begin position="52"/>
        <end position="103"/>
    </location>
</feature>
<dbReference type="CDD" id="cd00082">
    <property type="entry name" value="HisKA"/>
    <property type="match status" value="1"/>
</dbReference>
<dbReference type="Gene3D" id="3.30.450.20">
    <property type="entry name" value="PAS domain"/>
    <property type="match status" value="1"/>
</dbReference>
<keyword evidence="3" id="KW-0597">Phosphoprotein</keyword>
<dbReference type="PROSITE" id="PS50112">
    <property type="entry name" value="PAS"/>
    <property type="match status" value="1"/>
</dbReference>
<reference evidence="11" key="1">
    <citation type="journal article" date="2020" name="mSystems">
        <title>Genome- and Community-Level Interaction Insights into Carbon Utilization and Element Cycling Functions of Hydrothermarchaeota in Hydrothermal Sediment.</title>
        <authorList>
            <person name="Zhou Z."/>
            <person name="Liu Y."/>
            <person name="Xu W."/>
            <person name="Pan J."/>
            <person name="Luo Z.H."/>
            <person name="Li M."/>
        </authorList>
    </citation>
    <scope>NUCLEOTIDE SEQUENCE [LARGE SCALE GENOMIC DNA]</scope>
    <source>
        <strain evidence="11">HyVt-577</strain>
    </source>
</reference>
<dbReference type="Pfam" id="PF02518">
    <property type="entry name" value="HATPase_c"/>
    <property type="match status" value="1"/>
</dbReference>
<dbReference type="PANTHER" id="PTHR43065:SF10">
    <property type="entry name" value="PEROXIDE STRESS-ACTIVATED HISTIDINE KINASE MAK3"/>
    <property type="match status" value="1"/>
</dbReference>
<gene>
    <name evidence="11" type="ORF">ENK44_12055</name>
</gene>
<proteinExistence type="predicted"/>
<dbReference type="CDD" id="cd00130">
    <property type="entry name" value="PAS"/>
    <property type="match status" value="1"/>
</dbReference>
<evidence type="ECO:0000256" key="3">
    <source>
        <dbReference type="ARBA" id="ARBA00022553"/>
    </source>
</evidence>
<evidence type="ECO:0000259" key="10">
    <source>
        <dbReference type="PROSITE" id="PS50112"/>
    </source>
</evidence>
<feature type="domain" description="Histidine kinase" evidence="9">
    <location>
        <begin position="190"/>
        <end position="408"/>
    </location>
</feature>
<comment type="catalytic activity">
    <reaction evidence="1">
        <text>ATP + protein L-histidine = ADP + protein N-phospho-L-histidine.</text>
        <dbReference type="EC" id="2.7.13.3"/>
    </reaction>
</comment>
<dbReference type="AlphaFoldDB" id="A0A7V4WW12"/>
<evidence type="ECO:0000256" key="8">
    <source>
        <dbReference type="ARBA" id="ARBA00023012"/>
    </source>
</evidence>
<dbReference type="SUPFAM" id="SSF55785">
    <property type="entry name" value="PYP-like sensor domain (PAS domain)"/>
    <property type="match status" value="1"/>
</dbReference>
<evidence type="ECO:0000259" key="9">
    <source>
        <dbReference type="PROSITE" id="PS50109"/>
    </source>
</evidence>
<evidence type="ECO:0000256" key="2">
    <source>
        <dbReference type="ARBA" id="ARBA00012438"/>
    </source>
</evidence>
<evidence type="ECO:0000256" key="5">
    <source>
        <dbReference type="ARBA" id="ARBA00022741"/>
    </source>
</evidence>
<dbReference type="EMBL" id="DRQG01000110">
    <property type="protein sequence ID" value="HGY56433.1"/>
    <property type="molecule type" value="Genomic_DNA"/>
</dbReference>
<organism evidence="11">
    <name type="scientific">Caldithrix abyssi</name>
    <dbReference type="NCBI Taxonomy" id="187145"/>
    <lineage>
        <taxon>Bacteria</taxon>
        <taxon>Pseudomonadati</taxon>
        <taxon>Calditrichota</taxon>
        <taxon>Calditrichia</taxon>
        <taxon>Calditrichales</taxon>
        <taxon>Calditrichaceae</taxon>
        <taxon>Caldithrix</taxon>
    </lineage>
</organism>
<dbReference type="InterPro" id="IPR035965">
    <property type="entry name" value="PAS-like_dom_sf"/>
</dbReference>
<dbReference type="InterPro" id="IPR003594">
    <property type="entry name" value="HATPase_dom"/>
</dbReference>
<dbReference type="SMART" id="SM00091">
    <property type="entry name" value="PAS"/>
    <property type="match status" value="1"/>
</dbReference>